<dbReference type="AlphaFoldDB" id="K0RLL5"/>
<organism evidence="1 2">
    <name type="scientific">Thalassiosira oceanica</name>
    <name type="common">Marine diatom</name>
    <dbReference type="NCBI Taxonomy" id="159749"/>
    <lineage>
        <taxon>Eukaryota</taxon>
        <taxon>Sar</taxon>
        <taxon>Stramenopiles</taxon>
        <taxon>Ochrophyta</taxon>
        <taxon>Bacillariophyta</taxon>
        <taxon>Coscinodiscophyceae</taxon>
        <taxon>Thalassiosirophycidae</taxon>
        <taxon>Thalassiosirales</taxon>
        <taxon>Thalassiosiraceae</taxon>
        <taxon>Thalassiosira</taxon>
    </lineage>
</organism>
<sequence>MECRSLLKINVATHLFLPTIPNPNFNCRGTQAGLDLDEEFDYDTKPKHGSKAREIGRAEETEMMGRTVEDRWPIDLDVKRPSDHNDARPSVLYAPTGPLSRSVAGLFDLKQRLHGVALQRLDSKLYKRTATNTDGGVEEGDFHHGRCPWYGETAKDISP</sequence>
<comment type="caution">
    <text evidence="1">The sequence shown here is derived from an EMBL/GenBank/DDBJ whole genome shotgun (WGS) entry which is preliminary data.</text>
</comment>
<evidence type="ECO:0000313" key="2">
    <source>
        <dbReference type="Proteomes" id="UP000266841"/>
    </source>
</evidence>
<evidence type="ECO:0000313" key="1">
    <source>
        <dbReference type="EMBL" id="EJK47602.1"/>
    </source>
</evidence>
<protein>
    <submittedName>
        <fullName evidence="1">Uncharacterized protein</fullName>
    </submittedName>
</protein>
<reference evidence="1 2" key="1">
    <citation type="journal article" date="2012" name="Genome Biol.">
        <title>Genome and low-iron response of an oceanic diatom adapted to chronic iron limitation.</title>
        <authorList>
            <person name="Lommer M."/>
            <person name="Specht M."/>
            <person name="Roy A.S."/>
            <person name="Kraemer L."/>
            <person name="Andreson R."/>
            <person name="Gutowska M.A."/>
            <person name="Wolf J."/>
            <person name="Bergner S.V."/>
            <person name="Schilhabel M.B."/>
            <person name="Klostermeier U.C."/>
            <person name="Beiko R.G."/>
            <person name="Rosenstiel P."/>
            <person name="Hippler M."/>
            <person name="Laroche J."/>
        </authorList>
    </citation>
    <scope>NUCLEOTIDE SEQUENCE [LARGE SCALE GENOMIC DNA]</scope>
    <source>
        <strain evidence="1 2">CCMP1005</strain>
    </source>
</reference>
<dbReference type="EMBL" id="AGNL01046798">
    <property type="protein sequence ID" value="EJK47602.1"/>
    <property type="molecule type" value="Genomic_DNA"/>
</dbReference>
<accession>K0RLL5</accession>
<dbReference type="Proteomes" id="UP000266841">
    <property type="component" value="Unassembled WGS sequence"/>
</dbReference>
<gene>
    <name evidence="1" type="ORF">THAOC_33666</name>
</gene>
<proteinExistence type="predicted"/>
<keyword evidence="2" id="KW-1185">Reference proteome</keyword>
<name>K0RLL5_THAOC</name>